<dbReference type="EC" id="2.7.1.140" evidence="8"/>
<keyword evidence="3 8" id="KW-0547">Nucleotide-binding</keyword>
<keyword evidence="5 8" id="KW-0067">ATP-binding</keyword>
<evidence type="ECO:0000256" key="5">
    <source>
        <dbReference type="ARBA" id="ARBA00022840"/>
    </source>
</evidence>
<dbReference type="InterPro" id="IPR038286">
    <property type="entry name" value="IPK_sf"/>
</dbReference>
<evidence type="ECO:0000256" key="6">
    <source>
        <dbReference type="ARBA" id="ARBA00036164"/>
    </source>
</evidence>
<keyword evidence="10" id="KW-1185">Reference proteome</keyword>
<reference evidence="9 10" key="1">
    <citation type="submission" date="2024-08" db="EMBL/GenBank/DDBJ databases">
        <title>Insights into the chromosomal genome structure of Flemingia macrophylla.</title>
        <authorList>
            <person name="Ding Y."/>
            <person name="Zhao Y."/>
            <person name="Bi W."/>
            <person name="Wu M."/>
            <person name="Zhao G."/>
            <person name="Gong Y."/>
            <person name="Li W."/>
            <person name="Zhang P."/>
        </authorList>
    </citation>
    <scope>NUCLEOTIDE SEQUENCE [LARGE SCALE GENOMIC DNA]</scope>
    <source>
        <strain evidence="9">DYQJB</strain>
        <tissue evidence="9">Leaf</tissue>
    </source>
</reference>
<dbReference type="AlphaFoldDB" id="A0ABD1NFG8"/>
<comment type="function">
    <text evidence="8">Inositol phosphate kinase with a broad substrate specificity.</text>
</comment>
<dbReference type="GO" id="GO:0005524">
    <property type="term" value="F:ATP binding"/>
    <property type="evidence" value="ECO:0007669"/>
    <property type="project" value="UniProtKB-KW"/>
</dbReference>
<comment type="catalytic activity">
    <reaction evidence="6 8">
        <text>1D-myo-inositol 1,4,5-trisphosphate + 2 ATP = 1D-myo-inositol 1,3,4,5,6-pentakisphosphate + 2 ADP + 2 H(+)</text>
        <dbReference type="Rhea" id="RHEA:32359"/>
        <dbReference type="ChEBI" id="CHEBI:15378"/>
        <dbReference type="ChEBI" id="CHEBI:30616"/>
        <dbReference type="ChEBI" id="CHEBI:57733"/>
        <dbReference type="ChEBI" id="CHEBI:203600"/>
        <dbReference type="ChEBI" id="CHEBI:456216"/>
        <dbReference type="EC" id="2.7.1.151"/>
    </reaction>
</comment>
<evidence type="ECO:0000256" key="4">
    <source>
        <dbReference type="ARBA" id="ARBA00022777"/>
    </source>
</evidence>
<dbReference type="EC" id="2.7.1.151" evidence="8"/>
<keyword evidence="2 8" id="KW-0808">Transferase</keyword>
<dbReference type="EMBL" id="JBGMDY010000001">
    <property type="protein sequence ID" value="KAL2346412.1"/>
    <property type="molecule type" value="Genomic_DNA"/>
</dbReference>
<organism evidence="9 10">
    <name type="scientific">Flemingia macrophylla</name>
    <dbReference type="NCBI Taxonomy" id="520843"/>
    <lineage>
        <taxon>Eukaryota</taxon>
        <taxon>Viridiplantae</taxon>
        <taxon>Streptophyta</taxon>
        <taxon>Embryophyta</taxon>
        <taxon>Tracheophyta</taxon>
        <taxon>Spermatophyta</taxon>
        <taxon>Magnoliopsida</taxon>
        <taxon>eudicotyledons</taxon>
        <taxon>Gunneridae</taxon>
        <taxon>Pentapetalae</taxon>
        <taxon>rosids</taxon>
        <taxon>fabids</taxon>
        <taxon>Fabales</taxon>
        <taxon>Fabaceae</taxon>
        <taxon>Papilionoideae</taxon>
        <taxon>50 kb inversion clade</taxon>
        <taxon>NPAAA clade</taxon>
        <taxon>indigoferoid/millettioid clade</taxon>
        <taxon>Phaseoleae</taxon>
        <taxon>Flemingia</taxon>
    </lineage>
</organism>
<proteinExistence type="inferred from homology"/>
<evidence type="ECO:0000256" key="7">
    <source>
        <dbReference type="ARBA" id="ARBA00036525"/>
    </source>
</evidence>
<evidence type="ECO:0000313" key="10">
    <source>
        <dbReference type="Proteomes" id="UP001603857"/>
    </source>
</evidence>
<dbReference type="PANTHER" id="PTHR12400">
    <property type="entry name" value="INOSITOL POLYPHOSPHATE KINASE"/>
    <property type="match status" value="1"/>
</dbReference>
<dbReference type="Gene3D" id="3.30.470.160">
    <property type="entry name" value="Inositol polyphosphate kinase"/>
    <property type="match status" value="1"/>
</dbReference>
<comment type="catalytic activity">
    <reaction evidence="7 8">
        <text>1D-myo-inositol 1,3,4,6-tetrakisphosphate + ATP = 1D-myo-inositol 1,3,4,5,6-pentakisphosphate + ADP + H(+)</text>
        <dbReference type="Rhea" id="RHEA:12717"/>
        <dbReference type="ChEBI" id="CHEBI:15378"/>
        <dbReference type="ChEBI" id="CHEBI:30616"/>
        <dbReference type="ChEBI" id="CHEBI:57660"/>
        <dbReference type="ChEBI" id="CHEBI:57733"/>
        <dbReference type="ChEBI" id="CHEBI:456216"/>
        <dbReference type="EC" id="2.7.1.140"/>
    </reaction>
</comment>
<evidence type="ECO:0000313" key="9">
    <source>
        <dbReference type="EMBL" id="KAL2346412.1"/>
    </source>
</evidence>
<sequence length="271" mass="30376">MMKVPEHQVAGHKAKEGVLGPLVDERGRFYKPLQNEDRGSTEVWFYSSLSSHRNKENENEIPLAFFPAFHGTKEVEASDCSGLHPHLVLEDLLHGYAKPSVMDVKIGSRTWNLRDSEDYINKCLAKDRDSSTIPLGFRISGVKDSLSSWEPSRKSLQTLSAHGVVSILNKFVSSDASTDSLPDCAFASQVFGPVLDRLLQLKAWFEVQTLYHFYSCSLLLVYEKEDVDRESKVLVKLVDFAHVVPGNGAIDHNFLGGLCSFIKFLKDALHH</sequence>
<keyword evidence="4 8" id="KW-0418">Kinase</keyword>
<dbReference type="InterPro" id="IPR005522">
    <property type="entry name" value="IPK"/>
</dbReference>
<dbReference type="Proteomes" id="UP001603857">
    <property type="component" value="Unassembled WGS sequence"/>
</dbReference>
<dbReference type="PANTHER" id="PTHR12400:SF51">
    <property type="entry name" value="INOSITOL POLYPHOSPHATE MULTIKINASE"/>
    <property type="match status" value="1"/>
</dbReference>
<evidence type="ECO:0000256" key="1">
    <source>
        <dbReference type="ARBA" id="ARBA00007374"/>
    </source>
</evidence>
<comment type="caution">
    <text evidence="9">The sequence shown here is derived from an EMBL/GenBank/DDBJ whole genome shotgun (WGS) entry which is preliminary data.</text>
</comment>
<evidence type="ECO:0000256" key="3">
    <source>
        <dbReference type="ARBA" id="ARBA00022741"/>
    </source>
</evidence>
<protein>
    <recommendedName>
        <fullName evidence="8">Inositol polyphosphate multikinase</fullName>
        <ecNumber evidence="8">2.7.1.140</ecNumber>
        <ecNumber evidence="8">2.7.1.151</ecNumber>
    </recommendedName>
</protein>
<gene>
    <name evidence="9" type="ORF">Fmac_000412</name>
</gene>
<accession>A0ABD1NFG8</accession>
<evidence type="ECO:0000256" key="8">
    <source>
        <dbReference type="RuleBase" id="RU363090"/>
    </source>
</evidence>
<evidence type="ECO:0000256" key="2">
    <source>
        <dbReference type="ARBA" id="ARBA00022679"/>
    </source>
</evidence>
<dbReference type="SUPFAM" id="SSF56104">
    <property type="entry name" value="SAICAR synthase-like"/>
    <property type="match status" value="1"/>
</dbReference>
<dbReference type="Pfam" id="PF03770">
    <property type="entry name" value="IPK"/>
    <property type="match status" value="1"/>
</dbReference>
<comment type="similarity">
    <text evidence="1 8">Belongs to the inositol phosphokinase (IPK) family.</text>
</comment>
<name>A0ABD1NFG8_9FABA</name>
<dbReference type="GO" id="GO:0016301">
    <property type="term" value="F:kinase activity"/>
    <property type="evidence" value="ECO:0007669"/>
    <property type="project" value="UniProtKB-KW"/>
</dbReference>